<gene>
    <name evidence="1" type="ORF">EXIGLDRAFT_832034</name>
</gene>
<name>A0A165M108_EXIGL</name>
<dbReference type="EMBL" id="KV425916">
    <property type="protein sequence ID" value="KZV98614.1"/>
    <property type="molecule type" value="Genomic_DNA"/>
</dbReference>
<dbReference type="AlphaFoldDB" id="A0A165M108"/>
<proteinExistence type="predicted"/>
<sequence length="389" mass="42747">MLPSLRIVDYQELVVLRPPCASPALLYGAVVLSLPRPKTIRGIVVRHVIRYELTIPGHKVERGIIRTEEETRVSGPCTLAAGEHLFEWSLKIPHDTTPGECCLYGWIRHWLEAVVEGGGILGRDLVHEKRMWAEINVAPEDDAPNYQQQQMLGLLDELGPYNITLESSCLKVGGVLDFSINLPSIPQTVAIRSITLSVTETFELSSPHPTSTSKSLRLVGPKQRIVHLDGSSPRSTPTRWAHGMAITTSEPADGEFALVEKGEGFEVLYQARIPGCDALHPSTGTARGPTPISVTHEMCVEVRYVLPERGKVRNAKLCQAIRFSSCCCTPLPPYSPEPAAVDRLPLGPRYNCACLLDIQSLVGDTKDHLPSYSSSSMTPVPDFHAKLLR</sequence>
<keyword evidence="2" id="KW-1185">Reference proteome</keyword>
<evidence type="ECO:0000313" key="1">
    <source>
        <dbReference type="EMBL" id="KZV98614.1"/>
    </source>
</evidence>
<evidence type="ECO:0000313" key="2">
    <source>
        <dbReference type="Proteomes" id="UP000077266"/>
    </source>
</evidence>
<protein>
    <recommendedName>
        <fullName evidence="3">Arrestin-like N-terminal domain-containing protein</fullName>
    </recommendedName>
</protein>
<dbReference type="OrthoDB" id="3345971at2759"/>
<reference evidence="1 2" key="1">
    <citation type="journal article" date="2016" name="Mol. Biol. Evol.">
        <title>Comparative Genomics of Early-Diverging Mushroom-Forming Fungi Provides Insights into the Origins of Lignocellulose Decay Capabilities.</title>
        <authorList>
            <person name="Nagy L.G."/>
            <person name="Riley R."/>
            <person name="Tritt A."/>
            <person name="Adam C."/>
            <person name="Daum C."/>
            <person name="Floudas D."/>
            <person name="Sun H."/>
            <person name="Yadav J.S."/>
            <person name="Pangilinan J."/>
            <person name="Larsson K.H."/>
            <person name="Matsuura K."/>
            <person name="Barry K."/>
            <person name="Labutti K."/>
            <person name="Kuo R."/>
            <person name="Ohm R.A."/>
            <person name="Bhattacharya S.S."/>
            <person name="Shirouzu T."/>
            <person name="Yoshinaga Y."/>
            <person name="Martin F.M."/>
            <person name="Grigoriev I.V."/>
            <person name="Hibbett D.S."/>
        </authorList>
    </citation>
    <scope>NUCLEOTIDE SEQUENCE [LARGE SCALE GENOMIC DNA]</scope>
    <source>
        <strain evidence="1 2">HHB12029</strain>
    </source>
</reference>
<dbReference type="FunCoup" id="A0A165M108">
    <property type="interactions" value="363"/>
</dbReference>
<organism evidence="1 2">
    <name type="scientific">Exidia glandulosa HHB12029</name>
    <dbReference type="NCBI Taxonomy" id="1314781"/>
    <lineage>
        <taxon>Eukaryota</taxon>
        <taxon>Fungi</taxon>
        <taxon>Dikarya</taxon>
        <taxon>Basidiomycota</taxon>
        <taxon>Agaricomycotina</taxon>
        <taxon>Agaricomycetes</taxon>
        <taxon>Auriculariales</taxon>
        <taxon>Exidiaceae</taxon>
        <taxon>Exidia</taxon>
    </lineage>
</organism>
<dbReference type="Proteomes" id="UP000077266">
    <property type="component" value="Unassembled WGS sequence"/>
</dbReference>
<accession>A0A165M108</accession>
<dbReference type="InParanoid" id="A0A165M108"/>
<evidence type="ECO:0008006" key="3">
    <source>
        <dbReference type="Google" id="ProtNLM"/>
    </source>
</evidence>